<keyword evidence="2" id="KW-0479">Metal-binding</keyword>
<dbReference type="AlphaFoldDB" id="A0AAF1BIV9"/>
<dbReference type="PANTHER" id="PTHR30468">
    <property type="entry name" value="ALPHA-KETOGLUTARATE-DEPENDENT SULFONATE DIOXYGENASE"/>
    <property type="match status" value="1"/>
</dbReference>
<gene>
    <name evidence="7" type="primary">SPBC460.04c_3</name>
    <name evidence="7" type="ORF">LOC62_04G006219</name>
</gene>
<keyword evidence="4" id="KW-0560">Oxidoreductase</keyword>
<accession>A0AAF1BIV9</accession>
<evidence type="ECO:0000313" key="8">
    <source>
        <dbReference type="Proteomes" id="UP000827549"/>
    </source>
</evidence>
<evidence type="ECO:0000256" key="5">
    <source>
        <dbReference type="ARBA" id="ARBA00023004"/>
    </source>
</evidence>
<dbReference type="GO" id="GO:0046872">
    <property type="term" value="F:metal ion binding"/>
    <property type="evidence" value="ECO:0007669"/>
    <property type="project" value="UniProtKB-KW"/>
</dbReference>
<comment type="similarity">
    <text evidence="1">Belongs to the TfdA dioxygenase family.</text>
</comment>
<evidence type="ECO:0000259" key="6">
    <source>
        <dbReference type="Pfam" id="PF02668"/>
    </source>
</evidence>
<dbReference type="FunFam" id="3.60.130.10:FF:000008">
    <property type="entry name" value="Alpha-ketoglutarate-dependent taurine dioxygenase"/>
    <property type="match status" value="1"/>
</dbReference>
<reference evidence="7" key="1">
    <citation type="submission" date="2023-10" db="EMBL/GenBank/DDBJ databases">
        <authorList>
            <person name="Noh H."/>
        </authorList>
    </citation>
    <scope>NUCLEOTIDE SEQUENCE</scope>
    <source>
        <strain evidence="7">DUCC4014</strain>
    </source>
</reference>
<dbReference type="Pfam" id="PF02668">
    <property type="entry name" value="TauD"/>
    <property type="match status" value="1"/>
</dbReference>
<evidence type="ECO:0000313" key="7">
    <source>
        <dbReference type="EMBL" id="WOO82736.1"/>
    </source>
</evidence>
<dbReference type="InterPro" id="IPR051323">
    <property type="entry name" value="AtsK-like"/>
</dbReference>
<name>A0AAF1BIV9_9TREE</name>
<dbReference type="GeneID" id="87809445"/>
<dbReference type="InterPro" id="IPR042098">
    <property type="entry name" value="TauD-like_sf"/>
</dbReference>
<evidence type="ECO:0000256" key="3">
    <source>
        <dbReference type="ARBA" id="ARBA00022964"/>
    </source>
</evidence>
<evidence type="ECO:0000256" key="4">
    <source>
        <dbReference type="ARBA" id="ARBA00023002"/>
    </source>
</evidence>
<proteinExistence type="inferred from homology"/>
<evidence type="ECO:0000256" key="1">
    <source>
        <dbReference type="ARBA" id="ARBA00005896"/>
    </source>
</evidence>
<dbReference type="GO" id="GO:0016706">
    <property type="term" value="F:2-oxoglutarate-dependent dioxygenase activity"/>
    <property type="evidence" value="ECO:0007669"/>
    <property type="project" value="TreeGrafter"/>
</dbReference>
<dbReference type="RefSeq" id="XP_062628768.1">
    <property type="nucleotide sequence ID" value="XM_062772785.1"/>
</dbReference>
<dbReference type="Gene3D" id="3.60.130.10">
    <property type="entry name" value="Clavaminate synthase-like"/>
    <property type="match status" value="1"/>
</dbReference>
<keyword evidence="3 7" id="KW-0223">Dioxygenase</keyword>
<sequence length="415" mass="45993">MAPIATSETVSDADIADLKEAVRAATLQHKGDFPLPPDGTLRRYKKAGIDLSEGYPYVPKAALGGGVDRNQAARADEGSRDVAYVDPASRADPEKKALLSAATKVDHLTQHIGTEISGIQLDSLTDQQKDELALLAAERGVVFFRDQDLSPQAQKELGLYWGQGRVEVHPQAPQVPGQPGVLLIWEEGRPKNWGPSTRSHRLPYGGGHYGWHSDLSHEEFPPGYTHLYQDSVPVTGGDTLWASGYAAYDKLSPTFKKLIEGLNGIYRSANVYPDPSKPNAAPKPILRKHPLVRTHPVTGWKSLFVNRWWTVGIEGLDGPEATIILDYLNDVFERSTDIQVRWRWTPGTSAVWDNRVVNHTVSFDWVGDRHGTRVSSLGEKPFFDPNSKGRAESLSLEEWNGPDYDNFRFSQLGLQ</sequence>
<dbReference type="PANTHER" id="PTHR30468:SF9">
    <property type="entry name" value="ALPHA-KETOGLUTARATE-DEPENDENT TAURINE DIOXYGENASE (AFU_ORTHOLOGUE AFUA_3G01010)"/>
    <property type="match status" value="1"/>
</dbReference>
<organism evidence="7 8">
    <name type="scientific">Vanrija pseudolonga</name>
    <dbReference type="NCBI Taxonomy" id="143232"/>
    <lineage>
        <taxon>Eukaryota</taxon>
        <taxon>Fungi</taxon>
        <taxon>Dikarya</taxon>
        <taxon>Basidiomycota</taxon>
        <taxon>Agaricomycotina</taxon>
        <taxon>Tremellomycetes</taxon>
        <taxon>Trichosporonales</taxon>
        <taxon>Trichosporonaceae</taxon>
        <taxon>Vanrija</taxon>
    </lineage>
</organism>
<keyword evidence="8" id="KW-1185">Reference proteome</keyword>
<dbReference type="EMBL" id="CP086717">
    <property type="protein sequence ID" value="WOO82736.1"/>
    <property type="molecule type" value="Genomic_DNA"/>
</dbReference>
<protein>
    <submittedName>
        <fullName evidence="7">Alpha-ketoglutarate-dependent sulfonate dioxygenase</fullName>
    </submittedName>
</protein>
<evidence type="ECO:0000256" key="2">
    <source>
        <dbReference type="ARBA" id="ARBA00022723"/>
    </source>
</evidence>
<feature type="domain" description="TauD/TfdA-like" evidence="6">
    <location>
        <begin position="105"/>
        <end position="374"/>
    </location>
</feature>
<keyword evidence="5" id="KW-0408">Iron</keyword>
<dbReference type="GO" id="GO:0005737">
    <property type="term" value="C:cytoplasm"/>
    <property type="evidence" value="ECO:0007669"/>
    <property type="project" value="TreeGrafter"/>
</dbReference>
<dbReference type="SUPFAM" id="SSF51197">
    <property type="entry name" value="Clavaminate synthase-like"/>
    <property type="match status" value="1"/>
</dbReference>
<dbReference type="InterPro" id="IPR003819">
    <property type="entry name" value="TauD/TfdA-like"/>
</dbReference>
<dbReference type="Proteomes" id="UP000827549">
    <property type="component" value="Chromosome 4"/>
</dbReference>